<gene>
    <name evidence="1" type="ORF">CPUR_05699</name>
</gene>
<sequence length="104" mass="12091">MSVAEDDVERRLFPMCDCWEGNDDHYHVILDCPTFAHLRPIHLPVAPLRDRRDIRSALDSPKLAPAVVQWMLRTGRLQQFTLATVLKKRWEEEASADPAQDVRR</sequence>
<evidence type="ECO:0000313" key="2">
    <source>
        <dbReference type="Proteomes" id="UP000016801"/>
    </source>
</evidence>
<dbReference type="AlphaFoldDB" id="M1WGI8"/>
<protein>
    <submittedName>
        <fullName evidence="1">Uncharacterized protein</fullName>
    </submittedName>
</protein>
<dbReference type="OrthoDB" id="4368687at2759"/>
<dbReference type="STRING" id="1111077.M1WGI8"/>
<proteinExistence type="predicted"/>
<name>M1WGI8_CLAP2</name>
<keyword evidence="2" id="KW-1185">Reference proteome</keyword>
<organism evidence="1 2">
    <name type="scientific">Claviceps purpurea (strain 20.1)</name>
    <name type="common">Ergot fungus</name>
    <name type="synonym">Sphacelia segetum</name>
    <dbReference type="NCBI Taxonomy" id="1111077"/>
    <lineage>
        <taxon>Eukaryota</taxon>
        <taxon>Fungi</taxon>
        <taxon>Dikarya</taxon>
        <taxon>Ascomycota</taxon>
        <taxon>Pezizomycotina</taxon>
        <taxon>Sordariomycetes</taxon>
        <taxon>Hypocreomycetidae</taxon>
        <taxon>Hypocreales</taxon>
        <taxon>Clavicipitaceae</taxon>
        <taxon>Claviceps</taxon>
    </lineage>
</organism>
<dbReference type="Proteomes" id="UP000016801">
    <property type="component" value="Unassembled WGS sequence"/>
</dbReference>
<dbReference type="eggNOG" id="KOG1075">
    <property type="taxonomic scope" value="Eukaryota"/>
</dbReference>
<dbReference type="VEuPathDB" id="FungiDB:CPUR_05699"/>
<reference evidence="1 2" key="1">
    <citation type="journal article" date="2013" name="PLoS Genet.">
        <title>Plant-symbiotic fungi as chemical engineers: Multi-genome analysis of the Clavicipitaceae reveals dynamics of alkaloid loci.</title>
        <authorList>
            <person name="Schardl C.L."/>
            <person name="Young C.A."/>
            <person name="Hesse U."/>
            <person name="Amyotte S.G."/>
            <person name="Andreeva K."/>
            <person name="Calie P.J."/>
            <person name="Fleetwood D.J."/>
            <person name="Haws D.C."/>
            <person name="Moore N."/>
            <person name="Oeser B."/>
            <person name="Panaccione D.G."/>
            <person name="Schweri K.K."/>
            <person name="Voisey C.R."/>
            <person name="Farman M.L."/>
            <person name="Jaromczyk J.W."/>
            <person name="Roe B.A."/>
            <person name="O'Sullivan D.M."/>
            <person name="Scott B."/>
            <person name="Tudzynski P."/>
            <person name="An Z."/>
            <person name="Arnaoudova E.G."/>
            <person name="Bullock C.T."/>
            <person name="Charlton N.D."/>
            <person name="Chen L."/>
            <person name="Cox M."/>
            <person name="Dinkins R.D."/>
            <person name="Florea S."/>
            <person name="Glenn A.E."/>
            <person name="Gordon A."/>
            <person name="Gueldener U."/>
            <person name="Harris D.R."/>
            <person name="Hollin W."/>
            <person name="Jaromczyk J."/>
            <person name="Johnson R.D."/>
            <person name="Khan A.K."/>
            <person name="Leistner E."/>
            <person name="Leuchtmann A."/>
            <person name="Li C."/>
            <person name="Liu J."/>
            <person name="Liu J."/>
            <person name="Liu M."/>
            <person name="Mace W."/>
            <person name="Machado C."/>
            <person name="Nagabhyru P."/>
            <person name="Pan J."/>
            <person name="Schmid J."/>
            <person name="Sugawara K."/>
            <person name="Steiner U."/>
            <person name="Takach J.E."/>
            <person name="Tanaka E."/>
            <person name="Webb J.S."/>
            <person name="Wilson E.V."/>
            <person name="Wiseman J.L."/>
            <person name="Yoshida R."/>
            <person name="Zeng Z."/>
        </authorList>
    </citation>
    <scope>NUCLEOTIDE SEQUENCE [LARGE SCALE GENOMIC DNA]</scope>
    <source>
        <strain evidence="1 2">20.1</strain>
    </source>
</reference>
<evidence type="ECO:0000313" key="1">
    <source>
        <dbReference type="EMBL" id="CCE31844.1"/>
    </source>
</evidence>
<dbReference type="EMBL" id="CAGA01000035">
    <property type="protein sequence ID" value="CCE31844.1"/>
    <property type="molecule type" value="Genomic_DNA"/>
</dbReference>
<accession>M1WGI8</accession>
<comment type="caution">
    <text evidence="1">The sequence shown here is derived from an EMBL/GenBank/DDBJ whole genome shotgun (WGS) entry which is preliminary data.</text>
</comment>
<dbReference type="HOGENOM" id="CLU_2249856_0_0_1"/>